<reference evidence="9" key="1">
    <citation type="submission" date="2020-09" db="EMBL/GenBank/DDBJ databases">
        <title>Comparative genome analyses of four rice-infecting Rhizoctonia solani isolates reveal extensive enrichment of homogalacturonan modification genes.</title>
        <authorList>
            <person name="Lee D.-Y."/>
            <person name="Jeon J."/>
            <person name="Kim K.-T."/>
            <person name="Cheong K."/>
            <person name="Song H."/>
            <person name="Choi G."/>
            <person name="Ko J."/>
            <person name="Opiyo S.O."/>
            <person name="Zuo S."/>
            <person name="Madhav S."/>
            <person name="Lee Y.-H."/>
            <person name="Wang G.-L."/>
        </authorList>
    </citation>
    <scope>NUCLEOTIDE SEQUENCE</scope>
    <source>
        <strain evidence="9">AG1-IA YN-7</strain>
    </source>
</reference>
<evidence type="ECO:0000256" key="7">
    <source>
        <dbReference type="ARBA" id="ARBA00031259"/>
    </source>
</evidence>
<keyword evidence="4" id="KW-0805">Transcription regulation</keyword>
<evidence type="ECO:0000256" key="3">
    <source>
        <dbReference type="ARBA" id="ARBA00020634"/>
    </source>
</evidence>
<dbReference type="AlphaFoldDB" id="A0A8H7HGA9"/>
<dbReference type="EMBL" id="JACYCC010000035">
    <property type="protein sequence ID" value="KAF8682999.1"/>
    <property type="molecule type" value="Genomic_DNA"/>
</dbReference>
<dbReference type="GO" id="GO:0006357">
    <property type="term" value="P:regulation of transcription by RNA polymerase II"/>
    <property type="evidence" value="ECO:0007669"/>
    <property type="project" value="InterPro"/>
</dbReference>
<evidence type="ECO:0000256" key="6">
    <source>
        <dbReference type="ARBA" id="ARBA00023242"/>
    </source>
</evidence>
<feature type="compositionally biased region" description="Low complexity" evidence="8">
    <location>
        <begin position="382"/>
        <end position="398"/>
    </location>
</feature>
<evidence type="ECO:0000256" key="8">
    <source>
        <dbReference type="SAM" id="MobiDB-lite"/>
    </source>
</evidence>
<dbReference type="InterPro" id="IPR007018">
    <property type="entry name" value="Mediator_Med6"/>
</dbReference>
<dbReference type="GO" id="GO:0016592">
    <property type="term" value="C:mediator complex"/>
    <property type="evidence" value="ECO:0007669"/>
    <property type="project" value="InterPro"/>
</dbReference>
<sequence length="416" mass="46730">LASSMVDRMIAEAKKHTLPDWCPGGTKEAEWSKRKRLWVAEEARDAAAAVQARNQVNARVARAITRPRFHLPQPLFLEDEDEEEDDYYNIDDLGYEDDVVLRSIGRLLSEPTLTITYTMATPADDHSEKVLVYHEWLNVLGPLTTGNVLEYFAACQLFWDPQCNNNILRMQSQHLGTSVNLDELKNMKGIEYAVVHAEPPTLFIIHKRERLSPTETRPIEAYYVYKNTIHKAFDLYSLVSNRLSTAVNCLSDSLSLIRPYKPEFSPRTGYQWWALRHQSYFHLAFTILRNIIDDSVEEGDDSNTNQLRNQPKRQVATIPGMMAALQTTRSHMEQQYQEKQKRAEQEAAANAVASSGTAPGTRPASVAPMTPAPDAIPRPPDADASAIASAAKTPAPKGQGKKKQKRLSMVAEKGAQ</sequence>
<dbReference type="Gene3D" id="3.10.450.580">
    <property type="entry name" value="Mediator complex, subunit Med6"/>
    <property type="match status" value="1"/>
</dbReference>
<feature type="region of interest" description="Disordered" evidence="8">
    <location>
        <begin position="328"/>
        <end position="416"/>
    </location>
</feature>
<dbReference type="InterPro" id="IPR038566">
    <property type="entry name" value="Mediator_Med6_sf"/>
</dbReference>
<dbReference type="Proteomes" id="UP000650582">
    <property type="component" value="Unassembled WGS sequence"/>
</dbReference>
<evidence type="ECO:0000313" key="9">
    <source>
        <dbReference type="EMBL" id="KAF8682999.1"/>
    </source>
</evidence>
<comment type="subcellular location">
    <subcellularLocation>
        <location evidence="1">Nucleus</location>
    </subcellularLocation>
</comment>
<organism evidence="9 10">
    <name type="scientific">Rhizoctonia solani</name>
    <dbReference type="NCBI Taxonomy" id="456999"/>
    <lineage>
        <taxon>Eukaryota</taxon>
        <taxon>Fungi</taxon>
        <taxon>Dikarya</taxon>
        <taxon>Basidiomycota</taxon>
        <taxon>Agaricomycotina</taxon>
        <taxon>Agaricomycetes</taxon>
        <taxon>Cantharellales</taxon>
        <taxon>Ceratobasidiaceae</taxon>
        <taxon>Rhizoctonia</taxon>
    </lineage>
</organism>
<dbReference type="GO" id="GO:0003712">
    <property type="term" value="F:transcription coregulator activity"/>
    <property type="evidence" value="ECO:0007669"/>
    <property type="project" value="InterPro"/>
</dbReference>
<dbReference type="Pfam" id="PF04934">
    <property type="entry name" value="Med6"/>
    <property type="match status" value="1"/>
</dbReference>
<keyword evidence="5" id="KW-0804">Transcription</keyword>
<gene>
    <name evidence="9" type="ORF">RHS04_02452</name>
</gene>
<accession>A0A8H7HGA9</accession>
<proteinExistence type="inferred from homology"/>
<dbReference type="PANTHER" id="PTHR13104">
    <property type="entry name" value="MED-6-RELATED"/>
    <property type="match status" value="1"/>
</dbReference>
<evidence type="ECO:0000256" key="2">
    <source>
        <dbReference type="ARBA" id="ARBA00007526"/>
    </source>
</evidence>
<feature type="compositionally biased region" description="Basic and acidic residues" evidence="8">
    <location>
        <begin position="330"/>
        <end position="345"/>
    </location>
</feature>
<name>A0A8H7HGA9_9AGAM</name>
<comment type="caution">
    <text evidence="9">The sequence shown here is derived from an EMBL/GenBank/DDBJ whole genome shotgun (WGS) entry which is preliminary data.</text>
</comment>
<feature type="compositionally biased region" description="Pro residues" evidence="8">
    <location>
        <begin position="370"/>
        <end position="379"/>
    </location>
</feature>
<evidence type="ECO:0000256" key="4">
    <source>
        <dbReference type="ARBA" id="ARBA00023015"/>
    </source>
</evidence>
<protein>
    <recommendedName>
        <fullName evidence="3">Mediator of RNA polymerase II transcription subunit 6</fullName>
    </recommendedName>
    <alternativeName>
        <fullName evidence="7">Mediator complex subunit 6</fullName>
    </alternativeName>
</protein>
<keyword evidence="6" id="KW-0539">Nucleus</keyword>
<evidence type="ECO:0000313" key="10">
    <source>
        <dbReference type="Proteomes" id="UP000650582"/>
    </source>
</evidence>
<evidence type="ECO:0000256" key="1">
    <source>
        <dbReference type="ARBA" id="ARBA00004123"/>
    </source>
</evidence>
<evidence type="ECO:0000256" key="5">
    <source>
        <dbReference type="ARBA" id="ARBA00023163"/>
    </source>
</evidence>
<comment type="similarity">
    <text evidence="2">Belongs to the Mediator complex subunit 6 family.</text>
</comment>
<feature type="non-terminal residue" evidence="9">
    <location>
        <position position="416"/>
    </location>
</feature>